<organism evidence="3 4">
    <name type="scientific">Halospeciosus flavus</name>
    <dbReference type="NCBI Taxonomy" id="3032283"/>
    <lineage>
        <taxon>Archaea</taxon>
        <taxon>Methanobacteriati</taxon>
        <taxon>Methanobacteriota</taxon>
        <taxon>Stenosarchaea group</taxon>
        <taxon>Halobacteria</taxon>
        <taxon>Halobacteriales</taxon>
        <taxon>Halobacteriaceae</taxon>
        <taxon>Halospeciosus</taxon>
    </lineage>
</organism>
<dbReference type="GO" id="GO:0003677">
    <property type="term" value="F:DNA binding"/>
    <property type="evidence" value="ECO:0007669"/>
    <property type="project" value="UniProtKB-KW"/>
</dbReference>
<dbReference type="AlphaFoldDB" id="A0ABD5YZ57"/>
<keyword evidence="4" id="KW-1185">Reference proteome</keyword>
<gene>
    <name evidence="3" type="ORF">ACFQJ9_01140</name>
</gene>
<keyword evidence="1" id="KW-0238">DNA-binding</keyword>
<sequence>MSNGNEPLREKSVRDSIRITCCECGMKADANRIERGLYVCENCELVANSDLNAAKNMRATVTPSPSRDRCNGCLAPPAVRLFDKSTGQVAPQEQVRP</sequence>
<feature type="domain" description="Cas12f1-like TNB" evidence="2">
    <location>
        <begin position="20"/>
        <end position="57"/>
    </location>
</feature>
<proteinExistence type="predicted"/>
<evidence type="ECO:0000259" key="2">
    <source>
        <dbReference type="Pfam" id="PF07282"/>
    </source>
</evidence>
<evidence type="ECO:0000313" key="3">
    <source>
        <dbReference type="EMBL" id="MFC7198107.1"/>
    </source>
</evidence>
<accession>A0ABD5YZ57</accession>
<evidence type="ECO:0000256" key="1">
    <source>
        <dbReference type="ARBA" id="ARBA00023125"/>
    </source>
</evidence>
<evidence type="ECO:0000313" key="4">
    <source>
        <dbReference type="Proteomes" id="UP001596447"/>
    </source>
</evidence>
<dbReference type="RefSeq" id="WP_382215717.1">
    <property type="nucleotide sequence ID" value="NZ_CP122313.1"/>
</dbReference>
<dbReference type="EMBL" id="JBHTAR010000003">
    <property type="protein sequence ID" value="MFC7198107.1"/>
    <property type="molecule type" value="Genomic_DNA"/>
</dbReference>
<name>A0ABD5YZ57_9EURY</name>
<dbReference type="Proteomes" id="UP001596447">
    <property type="component" value="Unassembled WGS sequence"/>
</dbReference>
<reference evidence="3 4" key="1">
    <citation type="journal article" date="2019" name="Int. J. Syst. Evol. Microbiol.">
        <title>The Global Catalogue of Microorganisms (GCM) 10K type strain sequencing project: providing services to taxonomists for standard genome sequencing and annotation.</title>
        <authorList>
            <consortium name="The Broad Institute Genomics Platform"/>
            <consortium name="The Broad Institute Genome Sequencing Center for Infectious Disease"/>
            <person name="Wu L."/>
            <person name="Ma J."/>
        </authorList>
    </citation>
    <scope>NUCLEOTIDE SEQUENCE [LARGE SCALE GENOMIC DNA]</scope>
    <source>
        <strain evidence="3 4">XZGYJ-43</strain>
    </source>
</reference>
<dbReference type="Pfam" id="PF07282">
    <property type="entry name" value="Cas12f1-like_TNB"/>
    <property type="match status" value="1"/>
</dbReference>
<comment type="caution">
    <text evidence="3">The sequence shown here is derived from an EMBL/GenBank/DDBJ whole genome shotgun (WGS) entry which is preliminary data.</text>
</comment>
<dbReference type="InterPro" id="IPR010095">
    <property type="entry name" value="Cas12f1-like_TNB"/>
</dbReference>
<protein>
    <submittedName>
        <fullName evidence="3">Zinc ribbon domain-containing protein</fullName>
    </submittedName>
</protein>